<dbReference type="Proteomes" id="UP000253792">
    <property type="component" value="Unassembled WGS sequence"/>
</dbReference>
<dbReference type="SUPFAM" id="SSF143120">
    <property type="entry name" value="YefM-like"/>
    <property type="match status" value="1"/>
</dbReference>
<sequence length="88" mass="9874">MEAVAYSTFRKDLRAYLDKTRDDAAPLLVTSKDPSANVVVMNAMDYDNLIENLEIQSNARLMSKIERGMKQFAEGHGVSHELIEVDDA</sequence>
<comment type="caution">
    <text evidence="3">The sequence shown here is derived from an EMBL/GenBank/DDBJ whole genome shotgun (WGS) entry which is preliminary data.</text>
</comment>
<evidence type="ECO:0000313" key="3">
    <source>
        <dbReference type="EMBL" id="RDB56818.1"/>
    </source>
</evidence>
<proteinExistence type="inferred from homology"/>
<accession>A0A369LFN0</accession>
<comment type="similarity">
    <text evidence="1 2">Belongs to the phD/YefM antitoxin family.</text>
</comment>
<dbReference type="AlphaFoldDB" id="A0A369LFN0"/>
<dbReference type="InterPro" id="IPR036165">
    <property type="entry name" value="YefM-like_sf"/>
</dbReference>
<dbReference type="Gene3D" id="3.40.1620.10">
    <property type="entry name" value="YefM-like domain"/>
    <property type="match status" value="1"/>
</dbReference>
<gene>
    <name evidence="3" type="ORF">C1880_03450</name>
</gene>
<dbReference type="OrthoDB" id="9802003at2"/>
<dbReference type="EMBL" id="PPTP01000002">
    <property type="protein sequence ID" value="RDB56818.1"/>
    <property type="molecule type" value="Genomic_DNA"/>
</dbReference>
<keyword evidence="4" id="KW-1185">Reference proteome</keyword>
<organism evidence="3 4">
    <name type="scientific">Senegalimassilia anaerobia</name>
    <dbReference type="NCBI Taxonomy" id="1473216"/>
    <lineage>
        <taxon>Bacteria</taxon>
        <taxon>Bacillati</taxon>
        <taxon>Actinomycetota</taxon>
        <taxon>Coriobacteriia</taxon>
        <taxon>Coriobacteriales</taxon>
        <taxon>Coriobacteriaceae</taxon>
        <taxon>Senegalimassilia</taxon>
    </lineage>
</organism>
<evidence type="ECO:0000256" key="2">
    <source>
        <dbReference type="RuleBase" id="RU362080"/>
    </source>
</evidence>
<comment type="function">
    <text evidence="2">Antitoxin component of a type II toxin-antitoxin (TA) system.</text>
</comment>
<evidence type="ECO:0000256" key="1">
    <source>
        <dbReference type="ARBA" id="ARBA00009981"/>
    </source>
</evidence>
<protein>
    <recommendedName>
        <fullName evidence="2">Antitoxin</fullName>
    </recommendedName>
</protein>
<dbReference type="RefSeq" id="WP_114620290.1">
    <property type="nucleotide sequence ID" value="NZ_CAUDTN010000040.1"/>
</dbReference>
<reference evidence="3 4" key="1">
    <citation type="journal article" date="2018" name="Elife">
        <title>Discovery and characterization of a prevalent human gut bacterial enzyme sufficient for the inactivation of a family of plant toxins.</title>
        <authorList>
            <person name="Koppel N."/>
            <person name="Bisanz J.E."/>
            <person name="Pandelia M.E."/>
            <person name="Turnbaugh P.J."/>
            <person name="Balskus E.P."/>
        </authorList>
    </citation>
    <scope>NUCLEOTIDE SEQUENCE [LARGE SCALE GENOMIC DNA]</scope>
    <source>
        <strain evidence="4">anaerobia AP69FAA</strain>
    </source>
</reference>
<dbReference type="Pfam" id="PF02604">
    <property type="entry name" value="PhdYeFM_antitox"/>
    <property type="match status" value="1"/>
</dbReference>
<dbReference type="NCBIfam" id="TIGR01552">
    <property type="entry name" value="phd_fam"/>
    <property type="match status" value="1"/>
</dbReference>
<name>A0A369LFN0_9ACTN</name>
<dbReference type="InterPro" id="IPR006442">
    <property type="entry name" value="Antitoxin_Phd/YefM"/>
</dbReference>
<evidence type="ECO:0000313" key="4">
    <source>
        <dbReference type="Proteomes" id="UP000253792"/>
    </source>
</evidence>